<reference evidence="2 3" key="1">
    <citation type="submission" date="2024-07" db="EMBL/GenBank/DDBJ databases">
        <title>Section-level genome sequencing and comparative genomics of Aspergillus sections Usti and Cavernicolus.</title>
        <authorList>
            <consortium name="Lawrence Berkeley National Laboratory"/>
            <person name="Nybo J.L."/>
            <person name="Vesth T.C."/>
            <person name="Theobald S."/>
            <person name="Frisvad J.C."/>
            <person name="Larsen T.O."/>
            <person name="Kjaerboelling I."/>
            <person name="Rothschild-Mancinelli K."/>
            <person name="Lyhne E.K."/>
            <person name="Kogle M.E."/>
            <person name="Barry K."/>
            <person name="Clum A."/>
            <person name="Na H."/>
            <person name="Ledsgaard L."/>
            <person name="Lin J."/>
            <person name="Lipzen A."/>
            <person name="Kuo A."/>
            <person name="Riley R."/>
            <person name="Mondo S."/>
            <person name="Labutti K."/>
            <person name="Haridas S."/>
            <person name="Pangalinan J."/>
            <person name="Salamov A.A."/>
            <person name="Simmons B.A."/>
            <person name="Magnuson J.K."/>
            <person name="Chen J."/>
            <person name="Drula E."/>
            <person name="Henrissat B."/>
            <person name="Wiebenga A."/>
            <person name="Lubbers R.J."/>
            <person name="Gomes A.C."/>
            <person name="Macurrencykelacurrency M.R."/>
            <person name="Stajich J."/>
            <person name="Grigoriev I.V."/>
            <person name="Mortensen U.H."/>
            <person name="De Vries R.P."/>
            <person name="Baker S.E."/>
            <person name="Andersen M.R."/>
        </authorList>
    </citation>
    <scope>NUCLEOTIDE SEQUENCE [LARGE SCALE GENOMIC DNA]</scope>
    <source>
        <strain evidence="2 3">CBS 449.75</strain>
    </source>
</reference>
<dbReference type="EMBL" id="JBFXLQ010000027">
    <property type="protein sequence ID" value="KAL2866050.1"/>
    <property type="molecule type" value="Genomic_DNA"/>
</dbReference>
<protein>
    <recommendedName>
        <fullName evidence="4">DASH complex subunit DAD2</fullName>
    </recommendedName>
</protein>
<feature type="compositionally biased region" description="Polar residues" evidence="1">
    <location>
        <begin position="111"/>
        <end position="120"/>
    </location>
</feature>
<dbReference type="Proteomes" id="UP001610432">
    <property type="component" value="Unassembled WGS sequence"/>
</dbReference>
<evidence type="ECO:0000313" key="3">
    <source>
        <dbReference type="Proteomes" id="UP001610432"/>
    </source>
</evidence>
<accession>A0ABR4LND1</accession>
<feature type="compositionally biased region" description="Basic and acidic residues" evidence="1">
    <location>
        <begin position="12"/>
        <end position="24"/>
    </location>
</feature>
<organism evidence="2 3">
    <name type="scientific">Aspergillus lucknowensis</name>
    <dbReference type="NCBI Taxonomy" id="176173"/>
    <lineage>
        <taxon>Eukaryota</taxon>
        <taxon>Fungi</taxon>
        <taxon>Dikarya</taxon>
        <taxon>Ascomycota</taxon>
        <taxon>Pezizomycotina</taxon>
        <taxon>Eurotiomycetes</taxon>
        <taxon>Eurotiomycetidae</taxon>
        <taxon>Eurotiales</taxon>
        <taxon>Aspergillaceae</taxon>
        <taxon>Aspergillus</taxon>
        <taxon>Aspergillus subgen. Nidulantes</taxon>
    </lineage>
</organism>
<feature type="region of interest" description="Disordered" evidence="1">
    <location>
        <begin position="1"/>
        <end position="24"/>
    </location>
</feature>
<gene>
    <name evidence="2" type="ORF">BJX67DRAFT_382152</name>
</gene>
<feature type="region of interest" description="Disordered" evidence="1">
    <location>
        <begin position="84"/>
        <end position="120"/>
    </location>
</feature>
<sequence length="120" mass="13278">MDTAVGRPPCNLREHREQQKHIREHRDLQEALRQTTSDLEETVDLAGLLYETNQRIGTVIDYLLKGRGTVPTGESESFEIVLDRDLNQLEGTEGDRTGGTKSPTPAGDVTMTENPVSTGD</sequence>
<evidence type="ECO:0000313" key="2">
    <source>
        <dbReference type="EMBL" id="KAL2866050.1"/>
    </source>
</evidence>
<keyword evidence="3" id="KW-1185">Reference proteome</keyword>
<dbReference type="GeneID" id="98148244"/>
<feature type="compositionally biased region" description="Basic and acidic residues" evidence="1">
    <location>
        <begin position="84"/>
        <end position="98"/>
    </location>
</feature>
<comment type="caution">
    <text evidence="2">The sequence shown here is derived from an EMBL/GenBank/DDBJ whole genome shotgun (WGS) entry which is preliminary data.</text>
</comment>
<dbReference type="RefSeq" id="XP_070885029.1">
    <property type="nucleotide sequence ID" value="XM_071033172.1"/>
</dbReference>
<name>A0ABR4LND1_9EURO</name>
<proteinExistence type="predicted"/>
<evidence type="ECO:0008006" key="4">
    <source>
        <dbReference type="Google" id="ProtNLM"/>
    </source>
</evidence>
<evidence type="ECO:0000256" key="1">
    <source>
        <dbReference type="SAM" id="MobiDB-lite"/>
    </source>
</evidence>